<dbReference type="SMART" id="SM00043">
    <property type="entry name" value="CY"/>
    <property type="match status" value="1"/>
</dbReference>
<dbReference type="CDD" id="cd00042">
    <property type="entry name" value="CY"/>
    <property type="match status" value="1"/>
</dbReference>
<evidence type="ECO:0000256" key="2">
    <source>
        <dbReference type="ARBA" id="ARBA00022690"/>
    </source>
</evidence>
<name>A0AA36MA78_CYLNA</name>
<keyword evidence="6" id="KW-1185">Reference proteome</keyword>
<keyword evidence="2" id="KW-0646">Protease inhibitor</keyword>
<dbReference type="SUPFAM" id="SSF54403">
    <property type="entry name" value="Cystatin/monellin"/>
    <property type="match status" value="1"/>
</dbReference>
<keyword evidence="3" id="KW-0789">Thiol protease inhibitor</keyword>
<sequence>MFRRWFAFKHSVFQIHFLAQYINSLHECNHSSPVQQAMQLSLLIAVHLLAFSSSCYGGQHKIVGGKTEQDASNPEYMKMAWKAVKTIAEQADAATKVFLIPVEVRKAETQVVAGIKYILEVVYGESKCEKEKIAPDEVTQANCQLKENPMKALYKVVVWSKPWQNFEQYTVTKIRDL</sequence>
<dbReference type="PANTHER" id="PTHR46186">
    <property type="entry name" value="CYSTATIN"/>
    <property type="match status" value="1"/>
</dbReference>
<feature type="domain" description="Cystatin" evidence="4">
    <location>
        <begin position="61"/>
        <end position="175"/>
    </location>
</feature>
<dbReference type="InterPro" id="IPR000010">
    <property type="entry name" value="Cystatin_dom"/>
</dbReference>
<dbReference type="EMBL" id="CATQJL010000305">
    <property type="protein sequence ID" value="CAJ0603185.1"/>
    <property type="molecule type" value="Genomic_DNA"/>
</dbReference>
<dbReference type="Pfam" id="PF00031">
    <property type="entry name" value="Cystatin"/>
    <property type="match status" value="1"/>
</dbReference>
<proteinExistence type="inferred from homology"/>
<dbReference type="GO" id="GO:0005615">
    <property type="term" value="C:extracellular space"/>
    <property type="evidence" value="ECO:0007669"/>
    <property type="project" value="TreeGrafter"/>
</dbReference>
<reference evidence="5" key="1">
    <citation type="submission" date="2023-07" db="EMBL/GenBank/DDBJ databases">
        <authorList>
            <consortium name="CYATHOMIX"/>
        </authorList>
    </citation>
    <scope>NUCLEOTIDE SEQUENCE</scope>
    <source>
        <strain evidence="5">N/A</strain>
    </source>
</reference>
<evidence type="ECO:0000256" key="3">
    <source>
        <dbReference type="ARBA" id="ARBA00022704"/>
    </source>
</evidence>
<evidence type="ECO:0000256" key="1">
    <source>
        <dbReference type="ARBA" id="ARBA00009403"/>
    </source>
</evidence>
<dbReference type="PANTHER" id="PTHR46186:SF2">
    <property type="entry name" value="CYSTATIN"/>
    <property type="match status" value="1"/>
</dbReference>
<dbReference type="Gene3D" id="3.10.450.10">
    <property type="match status" value="1"/>
</dbReference>
<gene>
    <name evidence="5" type="ORF">CYNAS_LOCUS15168</name>
</gene>
<dbReference type="GO" id="GO:0031982">
    <property type="term" value="C:vesicle"/>
    <property type="evidence" value="ECO:0007669"/>
    <property type="project" value="TreeGrafter"/>
</dbReference>
<dbReference type="AlphaFoldDB" id="A0AA36MA78"/>
<comment type="caution">
    <text evidence="5">The sequence shown here is derived from an EMBL/GenBank/DDBJ whole genome shotgun (WGS) entry which is preliminary data.</text>
</comment>
<dbReference type="Proteomes" id="UP001176961">
    <property type="component" value="Unassembled WGS sequence"/>
</dbReference>
<organism evidence="5 6">
    <name type="scientific">Cylicocyclus nassatus</name>
    <name type="common">Nematode worm</name>
    <dbReference type="NCBI Taxonomy" id="53992"/>
    <lineage>
        <taxon>Eukaryota</taxon>
        <taxon>Metazoa</taxon>
        <taxon>Ecdysozoa</taxon>
        <taxon>Nematoda</taxon>
        <taxon>Chromadorea</taxon>
        <taxon>Rhabditida</taxon>
        <taxon>Rhabditina</taxon>
        <taxon>Rhabditomorpha</taxon>
        <taxon>Strongyloidea</taxon>
        <taxon>Strongylidae</taxon>
        <taxon>Cylicocyclus</taxon>
    </lineage>
</organism>
<accession>A0AA36MA78</accession>
<protein>
    <recommendedName>
        <fullName evidence="4">Cystatin domain-containing protein</fullName>
    </recommendedName>
</protein>
<evidence type="ECO:0000259" key="4">
    <source>
        <dbReference type="SMART" id="SM00043"/>
    </source>
</evidence>
<comment type="similarity">
    <text evidence="1">Belongs to the cystatin family.</text>
</comment>
<dbReference type="GO" id="GO:0005737">
    <property type="term" value="C:cytoplasm"/>
    <property type="evidence" value="ECO:0007669"/>
    <property type="project" value="TreeGrafter"/>
</dbReference>
<evidence type="ECO:0000313" key="6">
    <source>
        <dbReference type="Proteomes" id="UP001176961"/>
    </source>
</evidence>
<dbReference type="InterPro" id="IPR018073">
    <property type="entry name" value="Prot_inh_cystat_CS"/>
</dbReference>
<evidence type="ECO:0000313" key="5">
    <source>
        <dbReference type="EMBL" id="CAJ0603185.1"/>
    </source>
</evidence>
<dbReference type="GO" id="GO:0004869">
    <property type="term" value="F:cysteine-type endopeptidase inhibitor activity"/>
    <property type="evidence" value="ECO:0007669"/>
    <property type="project" value="UniProtKB-KW"/>
</dbReference>
<dbReference type="InterPro" id="IPR046350">
    <property type="entry name" value="Cystatin_sf"/>
</dbReference>
<dbReference type="PROSITE" id="PS00287">
    <property type="entry name" value="CYSTATIN"/>
    <property type="match status" value="1"/>
</dbReference>